<gene>
    <name evidence="8" type="ORF">ETU09_00055</name>
</gene>
<dbReference type="PROSITE" id="PS51900">
    <property type="entry name" value="CB"/>
    <property type="match status" value="1"/>
</dbReference>
<feature type="domain" description="Core-binding (CB)" evidence="7">
    <location>
        <begin position="1"/>
        <end position="74"/>
    </location>
</feature>
<keyword evidence="9" id="KW-1185">Reference proteome</keyword>
<dbReference type="InterPro" id="IPR011010">
    <property type="entry name" value="DNA_brk_join_enz"/>
</dbReference>
<dbReference type="InterPro" id="IPR050090">
    <property type="entry name" value="Tyrosine_recombinase_XerCD"/>
</dbReference>
<organism evidence="8 9">
    <name type="scientific">Apibacter muscae</name>
    <dbReference type="NCBI Taxonomy" id="2509004"/>
    <lineage>
        <taxon>Bacteria</taxon>
        <taxon>Pseudomonadati</taxon>
        <taxon>Bacteroidota</taxon>
        <taxon>Flavobacteriia</taxon>
        <taxon>Flavobacteriales</taxon>
        <taxon>Weeksellaceae</taxon>
        <taxon>Apibacter</taxon>
    </lineage>
</organism>
<keyword evidence="2" id="KW-0229">DNA integration</keyword>
<evidence type="ECO:0000313" key="9">
    <source>
        <dbReference type="Proteomes" id="UP000319499"/>
    </source>
</evidence>
<dbReference type="GO" id="GO:0006310">
    <property type="term" value="P:DNA recombination"/>
    <property type="evidence" value="ECO:0007669"/>
    <property type="project" value="UniProtKB-KW"/>
</dbReference>
<dbReference type="GO" id="GO:0003677">
    <property type="term" value="F:DNA binding"/>
    <property type="evidence" value="ECO:0007669"/>
    <property type="project" value="UniProtKB-UniRule"/>
</dbReference>
<dbReference type="InterPro" id="IPR044068">
    <property type="entry name" value="CB"/>
</dbReference>
<accession>A0A563DLW0</accession>
<dbReference type="SUPFAM" id="SSF56349">
    <property type="entry name" value="DNA breaking-rejoining enzymes"/>
    <property type="match status" value="1"/>
</dbReference>
<sequence length="272" mass="32464">MKTLQDYLEEQYTGESIQSYLIGINKYLRYTKNPEQAQKKEILHYIQTLRKQGNSPKTLQSRLAHIKAYYHYLQQAGKRKDHPCKDLQLKDKIDKSIKTELLYTEKQLKDYLEQTPKHKKLMVSLLVYQALTIQEIANLKPKDIEIQKAEIYLKTRTIKLKAEQIYLVTEHYKLFKENRNYVFEHSRKPGHKLRAKGINHYINFKRQEKYTPIKIRQSVIKNLLNKHDLRKVQVFSGHKKSSITQQYQTTNLEQLKNEIENLHPLNKVSQTN</sequence>
<dbReference type="Pfam" id="PF13495">
    <property type="entry name" value="Phage_int_SAM_4"/>
    <property type="match status" value="1"/>
</dbReference>
<dbReference type="RefSeq" id="WP_146291043.1">
    <property type="nucleotide sequence ID" value="NZ_SELH01000004.1"/>
</dbReference>
<comment type="similarity">
    <text evidence="1">Belongs to the 'phage' integrase family.</text>
</comment>
<dbReference type="PANTHER" id="PTHR30349">
    <property type="entry name" value="PHAGE INTEGRASE-RELATED"/>
    <property type="match status" value="1"/>
</dbReference>
<feature type="domain" description="Tyr recombinase" evidence="6">
    <location>
        <begin position="97"/>
        <end position="260"/>
    </location>
</feature>
<evidence type="ECO:0000259" key="7">
    <source>
        <dbReference type="PROSITE" id="PS51900"/>
    </source>
</evidence>
<dbReference type="GO" id="GO:0015074">
    <property type="term" value="P:DNA integration"/>
    <property type="evidence" value="ECO:0007669"/>
    <property type="project" value="UniProtKB-KW"/>
</dbReference>
<keyword evidence="3 5" id="KW-0238">DNA-binding</keyword>
<dbReference type="PROSITE" id="PS51898">
    <property type="entry name" value="TYR_RECOMBINASE"/>
    <property type="match status" value="1"/>
</dbReference>
<dbReference type="InterPro" id="IPR002104">
    <property type="entry name" value="Integrase_catalytic"/>
</dbReference>
<dbReference type="EMBL" id="SELH01000004">
    <property type="protein sequence ID" value="TWP31180.1"/>
    <property type="molecule type" value="Genomic_DNA"/>
</dbReference>
<dbReference type="Proteomes" id="UP000319499">
    <property type="component" value="Unassembled WGS sequence"/>
</dbReference>
<dbReference type="InterPro" id="IPR010998">
    <property type="entry name" value="Integrase_recombinase_N"/>
</dbReference>
<dbReference type="InterPro" id="IPR013762">
    <property type="entry name" value="Integrase-like_cat_sf"/>
</dbReference>
<dbReference type="Gene3D" id="1.10.443.10">
    <property type="entry name" value="Intergrase catalytic core"/>
    <property type="match status" value="1"/>
</dbReference>
<evidence type="ECO:0000256" key="4">
    <source>
        <dbReference type="ARBA" id="ARBA00023172"/>
    </source>
</evidence>
<dbReference type="AlphaFoldDB" id="A0A563DLW0"/>
<comment type="caution">
    <text evidence="8">The sequence shown here is derived from an EMBL/GenBank/DDBJ whole genome shotgun (WGS) entry which is preliminary data.</text>
</comment>
<reference evidence="8 9" key="1">
    <citation type="submission" date="2019-02" db="EMBL/GenBank/DDBJ databases">
        <title>Apibacter muscae sp. nov.: a novel member of the house fly microbiota.</title>
        <authorList>
            <person name="Park R."/>
        </authorList>
    </citation>
    <scope>NUCLEOTIDE SEQUENCE [LARGE SCALE GENOMIC DNA]</scope>
    <source>
        <strain evidence="8 9">AL1</strain>
    </source>
</reference>
<protein>
    <recommendedName>
        <fullName evidence="10">Integrase</fullName>
    </recommendedName>
</protein>
<dbReference type="CDD" id="cd00397">
    <property type="entry name" value="DNA_BRE_C"/>
    <property type="match status" value="1"/>
</dbReference>
<evidence type="ECO:0000256" key="1">
    <source>
        <dbReference type="ARBA" id="ARBA00008857"/>
    </source>
</evidence>
<dbReference type="InterPro" id="IPR004107">
    <property type="entry name" value="Integrase_SAM-like_N"/>
</dbReference>
<evidence type="ECO:0000256" key="3">
    <source>
        <dbReference type="ARBA" id="ARBA00023125"/>
    </source>
</evidence>
<evidence type="ECO:0000313" key="8">
    <source>
        <dbReference type="EMBL" id="TWP31180.1"/>
    </source>
</evidence>
<name>A0A563DLW0_9FLAO</name>
<evidence type="ECO:0008006" key="10">
    <source>
        <dbReference type="Google" id="ProtNLM"/>
    </source>
</evidence>
<keyword evidence="4" id="KW-0233">DNA recombination</keyword>
<dbReference type="PANTHER" id="PTHR30349:SF41">
    <property type="entry name" value="INTEGRASE_RECOMBINASE PROTEIN MJ0367-RELATED"/>
    <property type="match status" value="1"/>
</dbReference>
<proteinExistence type="inferred from homology"/>
<dbReference type="OrthoDB" id="1407105at2"/>
<evidence type="ECO:0000259" key="6">
    <source>
        <dbReference type="PROSITE" id="PS51898"/>
    </source>
</evidence>
<dbReference type="Pfam" id="PF00589">
    <property type="entry name" value="Phage_integrase"/>
    <property type="match status" value="1"/>
</dbReference>
<dbReference type="Gene3D" id="1.10.150.130">
    <property type="match status" value="1"/>
</dbReference>
<evidence type="ECO:0000256" key="5">
    <source>
        <dbReference type="PROSITE-ProRule" id="PRU01248"/>
    </source>
</evidence>
<evidence type="ECO:0000256" key="2">
    <source>
        <dbReference type="ARBA" id="ARBA00022908"/>
    </source>
</evidence>